<dbReference type="InterPro" id="IPR034164">
    <property type="entry name" value="Pepsin-like_dom"/>
</dbReference>
<dbReference type="Proteomes" id="UP000015241">
    <property type="component" value="Unassembled WGS sequence"/>
</dbReference>
<dbReference type="GO" id="GO:0004190">
    <property type="term" value="F:aspartic-type endopeptidase activity"/>
    <property type="evidence" value="ECO:0007669"/>
    <property type="project" value="InterPro"/>
</dbReference>
<proteinExistence type="inferred from homology"/>
<evidence type="ECO:0000256" key="2">
    <source>
        <dbReference type="SAM" id="MobiDB-lite"/>
    </source>
</evidence>
<dbReference type="EMBL" id="KE504227">
    <property type="protein sequence ID" value="EPS94616.1"/>
    <property type="molecule type" value="Genomic_DNA"/>
</dbReference>
<dbReference type="PRINTS" id="PR00792">
    <property type="entry name" value="PEPSIN"/>
</dbReference>
<keyword evidence="6" id="KW-1185">Reference proteome</keyword>
<name>S8DMB4_FOMSC</name>
<sequence length="768" mass="82105">MRLPVASPRPKGTWKGKERAVILEREGSGGSEGVVLPLQLLEQSMYQSVYTIPVLVGGGRQNLSLQVDTGSADLWIASTSCSTSSCGGAGGHLYDPSTSTPSTESFSLTYLRGSVSGDVVWDAVELGGYNITRQALAAASSVNDEPLDPQYSGILGLALPSDSSIFESIGTYDSQSLAANLFSMASSSSTPSAPFFSLALGRPGSEAVPSVLGIGLHPHELVPDPSKVEYDGLVSNYNFNQFWAASVKGITVWVNGEAKNITLGVSTTGSLYPTAVLDSGTPVILASSVIASAIYTTLGISPASDGTYYIPCNMPLNMTITLDDRSEIPLHPLDLSTSSQTAGSYCMAMIQSSSPFSTPGFMLPDLVLGVPFLRSTYMVMAYEHPSENGSFTSQDTYEEAGEQVNPQLGLLALTNITQAMLEFNQTRLNSASGGTKHQSSSSHAKKLPIGIDILLGCIGFLVLCGLIFGARWLYNRRTWRKTSTDSFEADNKNGVPDLMRYTLARHNSTSDRYSMAESAKSQSRRPAPLSNLPSQGTDRSSFTHVGSGSDGDEFGFRKTAHGARTSVSSWDSFYADSTLGGGGPYPPMQRHSYTRAALDSPPGSPGLPGHERGGSESSLPGEVVSPESTHRRLNSEDALAVPLLAHTRTPSGGEASYSEDIADVPPHHRARSPPSRRPANERMSSFTLADWEAQQGHESGWRESGEMLRRERAVRPSLLEGEPVQQSHHHRHGSNEQSARRANDAEHDRTLPPIPVGEPLMNTSNLGT</sequence>
<evidence type="ECO:0000256" key="3">
    <source>
        <dbReference type="SAM" id="Phobius"/>
    </source>
</evidence>
<dbReference type="PROSITE" id="PS51767">
    <property type="entry name" value="PEPTIDASE_A1"/>
    <property type="match status" value="1"/>
</dbReference>
<dbReference type="HOGENOM" id="CLU_014988_0_0_1"/>
<evidence type="ECO:0000313" key="5">
    <source>
        <dbReference type="EMBL" id="EPS94616.1"/>
    </source>
</evidence>
<evidence type="ECO:0000256" key="1">
    <source>
        <dbReference type="ARBA" id="ARBA00007447"/>
    </source>
</evidence>
<dbReference type="Gene3D" id="2.40.70.10">
    <property type="entry name" value="Acid Proteases"/>
    <property type="match status" value="2"/>
</dbReference>
<comment type="similarity">
    <text evidence="1">Belongs to the peptidase A1 family.</text>
</comment>
<accession>S8DMB4</accession>
<dbReference type="InterPro" id="IPR021109">
    <property type="entry name" value="Peptidase_aspartic_dom_sf"/>
</dbReference>
<keyword evidence="3" id="KW-0472">Membrane</keyword>
<feature type="domain" description="Peptidase A1" evidence="4">
    <location>
        <begin position="50"/>
        <end position="392"/>
    </location>
</feature>
<dbReference type="PANTHER" id="PTHR47966:SF57">
    <property type="entry name" value="PEPTIDASE A1 DOMAIN-CONTAINING PROTEIN"/>
    <property type="match status" value="1"/>
</dbReference>
<dbReference type="InterPro" id="IPR033121">
    <property type="entry name" value="PEPTIDASE_A1"/>
</dbReference>
<dbReference type="eggNOG" id="KOG1339">
    <property type="taxonomic scope" value="Eukaryota"/>
</dbReference>
<evidence type="ECO:0000259" key="4">
    <source>
        <dbReference type="PROSITE" id="PS51767"/>
    </source>
</evidence>
<dbReference type="PANTHER" id="PTHR47966">
    <property type="entry name" value="BETA-SITE APP-CLEAVING ENZYME, ISOFORM A-RELATED"/>
    <property type="match status" value="1"/>
</dbReference>
<dbReference type="SUPFAM" id="SSF50630">
    <property type="entry name" value="Acid proteases"/>
    <property type="match status" value="1"/>
</dbReference>
<gene>
    <name evidence="5" type="ORF">FOMPIDRAFT_1169495</name>
</gene>
<evidence type="ECO:0000313" key="6">
    <source>
        <dbReference type="Proteomes" id="UP000015241"/>
    </source>
</evidence>
<protein>
    <recommendedName>
        <fullName evidence="4">Peptidase A1 domain-containing protein</fullName>
    </recommendedName>
</protein>
<feature type="transmembrane region" description="Helical" evidence="3">
    <location>
        <begin position="453"/>
        <end position="474"/>
    </location>
</feature>
<keyword evidence="3" id="KW-1133">Transmembrane helix</keyword>
<dbReference type="AlphaFoldDB" id="S8DMB4"/>
<keyword evidence="3" id="KW-0812">Transmembrane</keyword>
<feature type="compositionally biased region" description="Basic and acidic residues" evidence="2">
    <location>
        <begin position="738"/>
        <end position="750"/>
    </location>
</feature>
<feature type="region of interest" description="Disordered" evidence="2">
    <location>
        <begin position="581"/>
        <end position="768"/>
    </location>
</feature>
<feature type="region of interest" description="Disordered" evidence="2">
    <location>
        <begin position="509"/>
        <end position="549"/>
    </location>
</feature>
<feature type="compositionally biased region" description="Polar residues" evidence="2">
    <location>
        <begin position="531"/>
        <end position="546"/>
    </location>
</feature>
<dbReference type="Pfam" id="PF00026">
    <property type="entry name" value="Asp"/>
    <property type="match status" value="1"/>
</dbReference>
<dbReference type="STRING" id="743788.S8DMB4"/>
<feature type="compositionally biased region" description="Basic and acidic residues" evidence="2">
    <location>
        <begin position="699"/>
        <end position="714"/>
    </location>
</feature>
<dbReference type="GO" id="GO:0006508">
    <property type="term" value="P:proteolysis"/>
    <property type="evidence" value="ECO:0007669"/>
    <property type="project" value="InterPro"/>
</dbReference>
<reference evidence="5 6" key="1">
    <citation type="journal article" date="2012" name="Science">
        <title>The Paleozoic origin of enzymatic lignin decomposition reconstructed from 31 fungal genomes.</title>
        <authorList>
            <person name="Floudas D."/>
            <person name="Binder M."/>
            <person name="Riley R."/>
            <person name="Barry K."/>
            <person name="Blanchette R.A."/>
            <person name="Henrissat B."/>
            <person name="Martinez A.T."/>
            <person name="Otillar R."/>
            <person name="Spatafora J.W."/>
            <person name="Yadav J.S."/>
            <person name="Aerts A."/>
            <person name="Benoit I."/>
            <person name="Boyd A."/>
            <person name="Carlson A."/>
            <person name="Copeland A."/>
            <person name="Coutinho P.M."/>
            <person name="de Vries R.P."/>
            <person name="Ferreira P."/>
            <person name="Findley K."/>
            <person name="Foster B."/>
            <person name="Gaskell J."/>
            <person name="Glotzer D."/>
            <person name="Gorecki P."/>
            <person name="Heitman J."/>
            <person name="Hesse C."/>
            <person name="Hori C."/>
            <person name="Igarashi K."/>
            <person name="Jurgens J.A."/>
            <person name="Kallen N."/>
            <person name="Kersten P."/>
            <person name="Kohler A."/>
            <person name="Kuees U."/>
            <person name="Kumar T.K.A."/>
            <person name="Kuo A."/>
            <person name="LaButti K."/>
            <person name="Larrondo L.F."/>
            <person name="Lindquist E."/>
            <person name="Ling A."/>
            <person name="Lombard V."/>
            <person name="Lucas S."/>
            <person name="Lundell T."/>
            <person name="Martin R."/>
            <person name="McLaughlin D.J."/>
            <person name="Morgenstern I."/>
            <person name="Morin E."/>
            <person name="Murat C."/>
            <person name="Nagy L.G."/>
            <person name="Nolan M."/>
            <person name="Ohm R.A."/>
            <person name="Patyshakuliyeva A."/>
            <person name="Rokas A."/>
            <person name="Ruiz-Duenas F.J."/>
            <person name="Sabat G."/>
            <person name="Salamov A."/>
            <person name="Samejima M."/>
            <person name="Schmutz J."/>
            <person name="Slot J.C."/>
            <person name="St John F."/>
            <person name="Stenlid J."/>
            <person name="Sun H."/>
            <person name="Sun S."/>
            <person name="Syed K."/>
            <person name="Tsang A."/>
            <person name="Wiebenga A."/>
            <person name="Young D."/>
            <person name="Pisabarro A."/>
            <person name="Eastwood D.C."/>
            <person name="Martin F."/>
            <person name="Cullen D."/>
            <person name="Grigoriev I.V."/>
            <person name="Hibbett D.S."/>
        </authorList>
    </citation>
    <scope>NUCLEOTIDE SEQUENCE</scope>
    <source>
        <strain evidence="6">FP-58527</strain>
    </source>
</reference>
<dbReference type="InParanoid" id="S8DMB4"/>
<dbReference type="OrthoDB" id="2747330at2759"/>
<organism evidence="5 6">
    <name type="scientific">Fomitopsis schrenkii</name>
    <name type="common">Brown rot fungus</name>
    <dbReference type="NCBI Taxonomy" id="2126942"/>
    <lineage>
        <taxon>Eukaryota</taxon>
        <taxon>Fungi</taxon>
        <taxon>Dikarya</taxon>
        <taxon>Basidiomycota</taxon>
        <taxon>Agaricomycotina</taxon>
        <taxon>Agaricomycetes</taxon>
        <taxon>Polyporales</taxon>
        <taxon>Fomitopsis</taxon>
    </lineage>
</organism>
<dbReference type="CDD" id="cd05471">
    <property type="entry name" value="pepsin_like"/>
    <property type="match status" value="1"/>
</dbReference>
<dbReference type="InterPro" id="IPR001461">
    <property type="entry name" value="Aspartic_peptidase_A1"/>
</dbReference>